<dbReference type="KEGG" id="lbc:LACBIDRAFT_297062"/>
<evidence type="ECO:0000256" key="1">
    <source>
        <dbReference type="SAM" id="Phobius"/>
    </source>
</evidence>
<protein>
    <submittedName>
        <fullName evidence="2">Predicted protein</fullName>
    </submittedName>
</protein>
<dbReference type="STRING" id="486041.B0D9W9"/>
<keyword evidence="1" id="KW-1133">Transmembrane helix</keyword>
<dbReference type="OrthoDB" id="5424500at2759"/>
<keyword evidence="1" id="KW-0472">Membrane</keyword>
<keyword evidence="3" id="KW-1185">Reference proteome</keyword>
<keyword evidence="1" id="KW-0812">Transmembrane</keyword>
<reference evidence="2 3" key="1">
    <citation type="journal article" date="2008" name="Nature">
        <title>The genome of Laccaria bicolor provides insights into mycorrhizal symbiosis.</title>
        <authorList>
            <person name="Martin F."/>
            <person name="Aerts A."/>
            <person name="Ahren D."/>
            <person name="Brun A."/>
            <person name="Danchin E.G.J."/>
            <person name="Duchaussoy F."/>
            <person name="Gibon J."/>
            <person name="Kohler A."/>
            <person name="Lindquist E."/>
            <person name="Pereda V."/>
            <person name="Salamov A."/>
            <person name="Shapiro H.J."/>
            <person name="Wuyts J."/>
            <person name="Blaudez D."/>
            <person name="Buee M."/>
            <person name="Brokstein P."/>
            <person name="Canbaeck B."/>
            <person name="Cohen D."/>
            <person name="Courty P.E."/>
            <person name="Coutinho P.M."/>
            <person name="Delaruelle C."/>
            <person name="Detter J.C."/>
            <person name="Deveau A."/>
            <person name="DiFazio S."/>
            <person name="Duplessis S."/>
            <person name="Fraissinet-Tachet L."/>
            <person name="Lucic E."/>
            <person name="Frey-Klett P."/>
            <person name="Fourrey C."/>
            <person name="Feussner I."/>
            <person name="Gay G."/>
            <person name="Grimwood J."/>
            <person name="Hoegger P.J."/>
            <person name="Jain P."/>
            <person name="Kilaru S."/>
            <person name="Labbe J."/>
            <person name="Lin Y.C."/>
            <person name="Legue V."/>
            <person name="Le Tacon F."/>
            <person name="Marmeisse R."/>
            <person name="Melayah D."/>
            <person name="Montanini B."/>
            <person name="Muratet M."/>
            <person name="Nehls U."/>
            <person name="Niculita-Hirzel H."/>
            <person name="Oudot-Le Secq M.P."/>
            <person name="Peter M."/>
            <person name="Quesneville H."/>
            <person name="Rajashekar B."/>
            <person name="Reich M."/>
            <person name="Rouhier N."/>
            <person name="Schmutz J."/>
            <person name="Yin T."/>
            <person name="Chalot M."/>
            <person name="Henrissat B."/>
            <person name="Kuees U."/>
            <person name="Lucas S."/>
            <person name="Van de Peer Y."/>
            <person name="Podila G.K."/>
            <person name="Polle A."/>
            <person name="Pukkila P.J."/>
            <person name="Richardson P.M."/>
            <person name="Rouze P."/>
            <person name="Sanders I.R."/>
            <person name="Stajich J.E."/>
            <person name="Tunlid A."/>
            <person name="Tuskan G."/>
            <person name="Grigoriev I.V."/>
        </authorList>
    </citation>
    <scope>NUCLEOTIDE SEQUENCE [LARGE SCALE GENOMIC DNA]</scope>
    <source>
        <strain evidence="3">S238N-H82 / ATCC MYA-4686</strain>
    </source>
</reference>
<gene>
    <name evidence="2" type="ORF">LACBIDRAFT_297062</name>
</gene>
<feature type="transmembrane region" description="Helical" evidence="1">
    <location>
        <begin position="12"/>
        <end position="31"/>
    </location>
</feature>
<proteinExistence type="predicted"/>
<organism evidence="3">
    <name type="scientific">Laccaria bicolor (strain S238N-H82 / ATCC MYA-4686)</name>
    <name type="common">Bicoloured deceiver</name>
    <name type="synonym">Laccaria laccata var. bicolor</name>
    <dbReference type="NCBI Taxonomy" id="486041"/>
    <lineage>
        <taxon>Eukaryota</taxon>
        <taxon>Fungi</taxon>
        <taxon>Dikarya</taxon>
        <taxon>Basidiomycota</taxon>
        <taxon>Agaricomycotina</taxon>
        <taxon>Agaricomycetes</taxon>
        <taxon>Agaricomycetidae</taxon>
        <taxon>Agaricales</taxon>
        <taxon>Agaricineae</taxon>
        <taxon>Hydnangiaceae</taxon>
        <taxon>Laccaria</taxon>
    </lineage>
</organism>
<name>B0D9W9_LACBS</name>
<dbReference type="AlphaFoldDB" id="B0D9W9"/>
<evidence type="ECO:0000313" key="2">
    <source>
        <dbReference type="EMBL" id="EDR08420.1"/>
    </source>
</evidence>
<evidence type="ECO:0000313" key="3">
    <source>
        <dbReference type="Proteomes" id="UP000001194"/>
    </source>
</evidence>
<dbReference type="GeneID" id="6076244"/>
<dbReference type="RefSeq" id="XP_001880645.1">
    <property type="nucleotide sequence ID" value="XM_001880610.1"/>
</dbReference>
<dbReference type="Proteomes" id="UP000001194">
    <property type="component" value="Unassembled WGS sequence"/>
</dbReference>
<dbReference type="InParanoid" id="B0D9W9"/>
<sequence>MCKNPMCMLFGFVGGILMMWWSVGDGILTSTSKRVGSQMRRWCSSLMKHRCRTRMGNSGTICSSVYTTTLSVVPCLCKLCLLPTADEGNLSAAGLLFTHAEFDELVSKHYPDSEYHFHPSFLEMVFKITDGHVGAMYSFFHIILGSDQYRELKHSGQCYTLELFQKTGSPVWFLQQFESAAAGVFRRGLLPDDALRVLAVACVFFAVLCMGSMQDTNFTTEDNTRALQLCFSEGWLHTDYIDNKTEYFFPSTFHRWYVEWKLWDILDTTFHADKILDFVINVISIFSPQMLSTKRRVTTAGHVQHSPQAQYQNEFYRCCHTHSNGSLILFPEFGTTKGQVDFYIPAKQWGVTLLQDGDQLVQHSGQFSSQPGLYGTTLPLIDYIILDCCTTTPRLPHPDLQKLFHIVFNDGFSQVKILDNELKEVPRGEFMLLAMSL</sequence>
<dbReference type="HOGENOM" id="CLU_018876_1_0_1"/>
<dbReference type="EMBL" id="DS547101">
    <property type="protein sequence ID" value="EDR08420.1"/>
    <property type="molecule type" value="Genomic_DNA"/>
</dbReference>
<accession>B0D9W9</accession>